<proteinExistence type="predicted"/>
<sequence length="63" mass="6703">MSQKVQVKIEGLPEGAISAETMQKKIMKNIVAEIKSANMDGLNPFDLDIDAGLDVAVEMTPGA</sequence>
<organism evidence="1 2">
    <name type="scientific">Sulfurimonas diazotrophicus</name>
    <dbReference type="NCBI Taxonomy" id="3131939"/>
    <lineage>
        <taxon>Bacteria</taxon>
        <taxon>Pseudomonadati</taxon>
        <taxon>Campylobacterota</taxon>
        <taxon>Epsilonproteobacteria</taxon>
        <taxon>Campylobacterales</taxon>
        <taxon>Sulfurimonadaceae</taxon>
        <taxon>Sulfurimonas</taxon>
    </lineage>
</organism>
<protein>
    <recommendedName>
        <fullName evidence="3">Trigger factor</fullName>
    </recommendedName>
</protein>
<accession>A0ABZ3HD64</accession>
<dbReference type="EMBL" id="CP147920">
    <property type="protein sequence ID" value="XAU16033.1"/>
    <property type="molecule type" value="Genomic_DNA"/>
</dbReference>
<name>A0ABZ3HD64_9BACT</name>
<keyword evidence="2" id="KW-1185">Reference proteome</keyword>
<evidence type="ECO:0008006" key="3">
    <source>
        <dbReference type="Google" id="ProtNLM"/>
    </source>
</evidence>
<evidence type="ECO:0000313" key="1">
    <source>
        <dbReference type="EMBL" id="XAU16033.1"/>
    </source>
</evidence>
<evidence type="ECO:0000313" key="2">
    <source>
        <dbReference type="Proteomes" id="UP001447842"/>
    </source>
</evidence>
<reference evidence="1 2" key="1">
    <citation type="submission" date="2024-03" db="EMBL/GenBank/DDBJ databases">
        <title>Sulfurimonas sp. HSL3-1.</title>
        <authorList>
            <person name="Wang S."/>
        </authorList>
    </citation>
    <scope>NUCLEOTIDE SEQUENCE [LARGE SCALE GENOMIC DNA]</scope>
    <source>
        <strain evidence="1 2">HSL3-1</strain>
    </source>
</reference>
<dbReference type="Proteomes" id="UP001447842">
    <property type="component" value="Chromosome"/>
</dbReference>
<gene>
    <name evidence="1" type="ORF">WCY31_04835</name>
</gene>
<dbReference type="RefSeq" id="WP_345971140.1">
    <property type="nucleotide sequence ID" value="NZ_CP147920.1"/>
</dbReference>